<feature type="non-terminal residue" evidence="3">
    <location>
        <position position="1"/>
    </location>
</feature>
<proteinExistence type="predicted"/>
<evidence type="ECO:0000313" key="3">
    <source>
        <dbReference type="EMBL" id="ETI65829.1"/>
    </source>
</evidence>
<accession>A0AB94IFE1</accession>
<dbReference type="AlphaFoldDB" id="A0AB94IFE1"/>
<organism evidence="3 4">
    <name type="scientific">Neobacillus vireti LMG 21834</name>
    <dbReference type="NCBI Taxonomy" id="1131730"/>
    <lineage>
        <taxon>Bacteria</taxon>
        <taxon>Bacillati</taxon>
        <taxon>Bacillota</taxon>
        <taxon>Bacilli</taxon>
        <taxon>Bacillales</taxon>
        <taxon>Bacillaceae</taxon>
        <taxon>Neobacillus</taxon>
    </lineage>
</organism>
<dbReference type="SUPFAM" id="SSF69360">
    <property type="entry name" value="Cell wall binding repeat"/>
    <property type="match status" value="1"/>
</dbReference>
<dbReference type="Pfam" id="PF01473">
    <property type="entry name" value="Choline_bind_1"/>
    <property type="match status" value="2"/>
</dbReference>
<keyword evidence="4" id="KW-1185">Reference proteome</keyword>
<keyword evidence="1" id="KW-0677">Repeat</keyword>
<sequence>GSKWYYLASSGEMKTGWVQVGQKWYYLYNDGSMAANTTINGYKVNKNGEWIK</sequence>
<feature type="repeat" description="Cell wall-binding" evidence="2">
    <location>
        <begin position="14"/>
        <end position="33"/>
    </location>
</feature>
<dbReference type="PROSITE" id="PS51170">
    <property type="entry name" value="CW"/>
    <property type="match status" value="1"/>
</dbReference>
<name>A0AB94IFE1_9BACI</name>
<evidence type="ECO:0000256" key="2">
    <source>
        <dbReference type="PROSITE-ProRule" id="PRU00591"/>
    </source>
</evidence>
<dbReference type="EMBL" id="ALAN01000223">
    <property type="protein sequence ID" value="ETI65829.1"/>
    <property type="molecule type" value="Genomic_DNA"/>
</dbReference>
<gene>
    <name evidence="3" type="ORF">BAVI_25689</name>
</gene>
<evidence type="ECO:0000256" key="1">
    <source>
        <dbReference type="ARBA" id="ARBA00022737"/>
    </source>
</evidence>
<dbReference type="Gene3D" id="2.10.270.10">
    <property type="entry name" value="Cholin Binding"/>
    <property type="match status" value="1"/>
</dbReference>
<protein>
    <submittedName>
        <fullName evidence="3">Choline binding protein CbpF</fullName>
    </submittedName>
</protein>
<dbReference type="Proteomes" id="UP000018877">
    <property type="component" value="Unassembled WGS sequence"/>
</dbReference>
<evidence type="ECO:0000313" key="4">
    <source>
        <dbReference type="Proteomes" id="UP000018877"/>
    </source>
</evidence>
<reference evidence="3 4" key="1">
    <citation type="journal article" date="2014" name="Environ. Microbiol.">
        <title>The nitrate-ammonifying and nosZ-carrying bacterium Bacillus vireti is a potent source and sink for nitric and nitrous oxide under high nitrate conditions.</title>
        <authorList>
            <person name="Mania D."/>
            <person name="Heylen K."/>
            <person name="van Spanning R.J."/>
            <person name="Frostegard A."/>
        </authorList>
    </citation>
    <scope>NUCLEOTIDE SEQUENCE [LARGE SCALE GENOMIC DNA]</scope>
    <source>
        <strain evidence="3 4">LMG 21834</strain>
    </source>
</reference>
<dbReference type="InterPro" id="IPR018337">
    <property type="entry name" value="Cell_wall/Cho-bd_repeat"/>
</dbReference>
<comment type="caution">
    <text evidence="3">The sequence shown here is derived from an EMBL/GenBank/DDBJ whole genome shotgun (WGS) entry which is preliminary data.</text>
</comment>